<sequence length="401" mass="44266">MAVRRRELATALGTPAPAAATAAAGAAAGAGTVQEQQQTLQRYLSSMPHGRWMGALRELYAAMRARCCLAAMGYRLLLHGMQNSYVQLCHQHRDETTRHEQATANQRLRYTMAQAAGRPPDDDMAEPLSFEAWEAQTAAKQAELRTEHQAGLQRWEAQSRAALGAYADMLGACVQWVQFRCQKVLAIRLRRSPVIRELVDMYRLTVEFEGDLHRLCTVDSESILGGGVAAHSRRGQQVLVPSLLLHAKRFVETAHQRFTQSLTELLRSEAWVPADVAPEFQEVAARLQAMADGAFLPLEFVDVGAGGGEPVHFRTRDYVVYSNSVTGKLHAVTFAAPSGKQTQTGLRPEQLLPSQAVMDEVEYQQWIQAQEQQWIQAQESRGLTSVVHSTAPLDPVQGVCA</sequence>
<evidence type="ECO:0000256" key="4">
    <source>
        <dbReference type="ARBA" id="ARBA00022927"/>
    </source>
</evidence>
<evidence type="ECO:0000313" key="8">
    <source>
        <dbReference type="Proteomes" id="UP001141327"/>
    </source>
</evidence>
<evidence type="ECO:0000256" key="2">
    <source>
        <dbReference type="ARBA" id="ARBA00009150"/>
    </source>
</evidence>
<organism evidence="7 8">
    <name type="scientific">Paratrimastix pyriformis</name>
    <dbReference type="NCBI Taxonomy" id="342808"/>
    <lineage>
        <taxon>Eukaryota</taxon>
        <taxon>Metamonada</taxon>
        <taxon>Preaxostyla</taxon>
        <taxon>Paratrimastigidae</taxon>
        <taxon>Paratrimastix</taxon>
    </lineage>
</organism>
<keyword evidence="4" id="KW-0653">Protein transport</keyword>
<comment type="subcellular location">
    <subcellularLocation>
        <location evidence="1">Golgi apparatus</location>
        <location evidence="1">trans-Golgi network</location>
    </subcellularLocation>
</comment>
<comment type="similarity">
    <text evidence="2">Belongs to the VPS54 family.</text>
</comment>
<evidence type="ECO:0000256" key="6">
    <source>
        <dbReference type="ARBA" id="ARBA00023054"/>
    </source>
</evidence>
<proteinExistence type="inferred from homology"/>
<accession>A0ABQ8UAI1</accession>
<keyword evidence="6" id="KW-0175">Coiled coil</keyword>
<keyword evidence="3" id="KW-0813">Transport</keyword>
<protein>
    <submittedName>
        <fullName evidence="7">Vps54</fullName>
    </submittedName>
</protein>
<keyword evidence="8" id="KW-1185">Reference proteome</keyword>
<evidence type="ECO:0000256" key="1">
    <source>
        <dbReference type="ARBA" id="ARBA00004601"/>
    </source>
</evidence>
<reference evidence="7" key="1">
    <citation type="journal article" date="2022" name="bioRxiv">
        <title>Genomics of Preaxostyla Flagellates Illuminates Evolutionary Transitions and the Path Towards Mitochondrial Loss.</title>
        <authorList>
            <person name="Novak L.V.F."/>
            <person name="Treitli S.C."/>
            <person name="Pyrih J."/>
            <person name="Halakuc P."/>
            <person name="Pipaliya S.V."/>
            <person name="Vacek V."/>
            <person name="Brzon O."/>
            <person name="Soukal P."/>
            <person name="Eme L."/>
            <person name="Dacks J.B."/>
            <person name="Karnkowska A."/>
            <person name="Elias M."/>
            <person name="Hampl V."/>
        </authorList>
    </citation>
    <scope>NUCLEOTIDE SEQUENCE</scope>
    <source>
        <strain evidence="7">RCP-MX</strain>
    </source>
</reference>
<dbReference type="Proteomes" id="UP001141327">
    <property type="component" value="Unassembled WGS sequence"/>
</dbReference>
<evidence type="ECO:0000256" key="5">
    <source>
        <dbReference type="ARBA" id="ARBA00023034"/>
    </source>
</evidence>
<keyword evidence="5" id="KW-0333">Golgi apparatus</keyword>
<evidence type="ECO:0000313" key="7">
    <source>
        <dbReference type="EMBL" id="KAJ4455028.1"/>
    </source>
</evidence>
<dbReference type="EMBL" id="JAPMOS010000123">
    <property type="protein sequence ID" value="KAJ4455028.1"/>
    <property type="molecule type" value="Genomic_DNA"/>
</dbReference>
<comment type="caution">
    <text evidence="7">The sequence shown here is derived from an EMBL/GenBank/DDBJ whole genome shotgun (WGS) entry which is preliminary data.</text>
</comment>
<dbReference type="PANTHER" id="PTHR12965">
    <property type="entry name" value="VACUOLAR PROTEIN SORTING 54"/>
    <property type="match status" value="1"/>
</dbReference>
<gene>
    <name evidence="7" type="ORF">PAPYR_10101</name>
</gene>
<name>A0ABQ8UAI1_9EUKA</name>
<dbReference type="InterPro" id="IPR039745">
    <property type="entry name" value="Vps54"/>
</dbReference>
<dbReference type="PANTHER" id="PTHR12965:SF0">
    <property type="entry name" value="VACUOLAR PROTEIN SORTING-ASSOCIATED PROTEIN 54"/>
    <property type="match status" value="1"/>
</dbReference>
<evidence type="ECO:0000256" key="3">
    <source>
        <dbReference type="ARBA" id="ARBA00022448"/>
    </source>
</evidence>